<evidence type="ECO:0000313" key="2">
    <source>
        <dbReference type="Proteomes" id="UP001054252"/>
    </source>
</evidence>
<protein>
    <submittedName>
        <fullName evidence="1">Uncharacterized protein</fullName>
    </submittedName>
</protein>
<organism evidence="1 2">
    <name type="scientific">Rubroshorea leprosula</name>
    <dbReference type="NCBI Taxonomy" id="152421"/>
    <lineage>
        <taxon>Eukaryota</taxon>
        <taxon>Viridiplantae</taxon>
        <taxon>Streptophyta</taxon>
        <taxon>Embryophyta</taxon>
        <taxon>Tracheophyta</taxon>
        <taxon>Spermatophyta</taxon>
        <taxon>Magnoliopsida</taxon>
        <taxon>eudicotyledons</taxon>
        <taxon>Gunneridae</taxon>
        <taxon>Pentapetalae</taxon>
        <taxon>rosids</taxon>
        <taxon>malvids</taxon>
        <taxon>Malvales</taxon>
        <taxon>Dipterocarpaceae</taxon>
        <taxon>Rubroshorea</taxon>
    </lineage>
</organism>
<dbReference type="AlphaFoldDB" id="A0AAV5K0L7"/>
<dbReference type="EMBL" id="BPVZ01000053">
    <property type="protein sequence ID" value="GKV19572.1"/>
    <property type="molecule type" value="Genomic_DNA"/>
</dbReference>
<accession>A0AAV5K0L7</accession>
<keyword evidence="2" id="KW-1185">Reference proteome</keyword>
<name>A0AAV5K0L7_9ROSI</name>
<evidence type="ECO:0000313" key="1">
    <source>
        <dbReference type="EMBL" id="GKV19572.1"/>
    </source>
</evidence>
<sequence length="36" mass="4296">MTCLLCFKPIARLHIVLFRVVVLWRCLLSWSRLPVI</sequence>
<reference evidence="1 2" key="1">
    <citation type="journal article" date="2021" name="Commun. Biol.">
        <title>The genome of Shorea leprosula (Dipterocarpaceae) highlights the ecological relevance of drought in aseasonal tropical rainforests.</title>
        <authorList>
            <person name="Ng K.K.S."/>
            <person name="Kobayashi M.J."/>
            <person name="Fawcett J.A."/>
            <person name="Hatakeyama M."/>
            <person name="Paape T."/>
            <person name="Ng C.H."/>
            <person name="Ang C.C."/>
            <person name="Tnah L.H."/>
            <person name="Lee C.T."/>
            <person name="Nishiyama T."/>
            <person name="Sese J."/>
            <person name="O'Brien M.J."/>
            <person name="Copetti D."/>
            <person name="Mohd Noor M.I."/>
            <person name="Ong R.C."/>
            <person name="Putra M."/>
            <person name="Sireger I.Z."/>
            <person name="Indrioko S."/>
            <person name="Kosugi Y."/>
            <person name="Izuno A."/>
            <person name="Isagi Y."/>
            <person name="Lee S.L."/>
            <person name="Shimizu K.K."/>
        </authorList>
    </citation>
    <scope>NUCLEOTIDE SEQUENCE [LARGE SCALE GENOMIC DNA]</scope>
    <source>
        <strain evidence="1">214</strain>
    </source>
</reference>
<comment type="caution">
    <text evidence="1">The sequence shown here is derived from an EMBL/GenBank/DDBJ whole genome shotgun (WGS) entry which is preliminary data.</text>
</comment>
<dbReference type="Proteomes" id="UP001054252">
    <property type="component" value="Unassembled WGS sequence"/>
</dbReference>
<gene>
    <name evidence="1" type="ORF">SLEP1_g29811</name>
</gene>
<proteinExistence type="predicted"/>